<evidence type="ECO:0000313" key="2">
    <source>
        <dbReference type="EMBL" id="KGD62003.1"/>
    </source>
</evidence>
<reference evidence="2 3" key="1">
    <citation type="submission" date="2012-09" db="EMBL/GenBank/DDBJ databases">
        <title>Genome Sequence of alkane-degrading Bacterium Alcanivorax jadensis T9.</title>
        <authorList>
            <person name="Lai Q."/>
            <person name="Shao Z."/>
        </authorList>
    </citation>
    <scope>NUCLEOTIDE SEQUENCE [LARGE SCALE GENOMIC DNA]</scope>
    <source>
        <strain evidence="2 3">T9</strain>
    </source>
</reference>
<name>A0ABR4WEY8_9GAMM</name>
<accession>A0ABR4WEY8</accession>
<evidence type="ECO:0000313" key="3">
    <source>
        <dbReference type="Proteomes" id="UP000029443"/>
    </source>
</evidence>
<dbReference type="SUPFAM" id="SSF53474">
    <property type="entry name" value="alpha/beta-Hydrolases"/>
    <property type="match status" value="1"/>
</dbReference>
<dbReference type="Proteomes" id="UP000029443">
    <property type="component" value="Unassembled WGS sequence"/>
</dbReference>
<comment type="caution">
    <text evidence="2">The sequence shown here is derived from an EMBL/GenBank/DDBJ whole genome shotgun (WGS) entry which is preliminary data.</text>
</comment>
<dbReference type="PANTHER" id="PTHR43194:SF2">
    <property type="entry name" value="PEROXISOMAL MEMBRANE PROTEIN LPX1"/>
    <property type="match status" value="1"/>
</dbReference>
<protein>
    <submittedName>
        <fullName evidence="2">Peroxidase</fullName>
    </submittedName>
</protein>
<dbReference type="InterPro" id="IPR050228">
    <property type="entry name" value="Carboxylesterase_BioH"/>
</dbReference>
<sequence length="300" mass="33236">MPLFPARDGQSLHVRILGRGQPVLMLHGLGMQGRDWLPFVLPYLRCYQFYMPDLRGAGNSAAARFNQADVFHNHMQDMEDLVSHFGLQDFHLVGYSLGATTSLHWHAHGDFSPVGRYLHIDQTPCIANQPDWAHGLFGDRQEHFFSQLRELLVLLDAAPDHGRIANLAAGMREAVLRQLTHILAQVAGRPELHSAFRATSRWSGLWARLLPVAELADIRAYLQAYLSGSHDYRPSAADFPVPATVITGARSPLYPAEGQAAFAKLMGARHVVLPRSGHVPLMSQPLAFTRALGEFLAGTE</sequence>
<dbReference type="Pfam" id="PF12697">
    <property type="entry name" value="Abhydrolase_6"/>
    <property type="match status" value="1"/>
</dbReference>
<dbReference type="EMBL" id="ARXU01000003">
    <property type="protein sequence ID" value="KGD62003.1"/>
    <property type="molecule type" value="Genomic_DNA"/>
</dbReference>
<gene>
    <name evidence="2" type="ORF">T9A_01212</name>
</gene>
<keyword evidence="3" id="KW-1185">Reference proteome</keyword>
<keyword evidence="2" id="KW-0575">Peroxidase</keyword>
<dbReference type="GO" id="GO:0004601">
    <property type="term" value="F:peroxidase activity"/>
    <property type="evidence" value="ECO:0007669"/>
    <property type="project" value="UniProtKB-KW"/>
</dbReference>
<dbReference type="RefSeq" id="WP_052042544.1">
    <property type="nucleotide sequence ID" value="NZ_ARXU01000003.1"/>
</dbReference>
<dbReference type="PANTHER" id="PTHR43194">
    <property type="entry name" value="HYDROLASE ALPHA/BETA FOLD FAMILY"/>
    <property type="match status" value="1"/>
</dbReference>
<evidence type="ECO:0000259" key="1">
    <source>
        <dbReference type="Pfam" id="PF12697"/>
    </source>
</evidence>
<feature type="domain" description="AB hydrolase-1" evidence="1">
    <location>
        <begin position="23"/>
        <end position="289"/>
    </location>
</feature>
<keyword evidence="2" id="KW-0560">Oxidoreductase</keyword>
<organism evidence="2 3">
    <name type="scientific">Alcanivorax jadensis T9</name>
    <dbReference type="NCBI Taxonomy" id="1177181"/>
    <lineage>
        <taxon>Bacteria</taxon>
        <taxon>Pseudomonadati</taxon>
        <taxon>Pseudomonadota</taxon>
        <taxon>Gammaproteobacteria</taxon>
        <taxon>Oceanospirillales</taxon>
        <taxon>Alcanivoracaceae</taxon>
        <taxon>Alcanivorax</taxon>
    </lineage>
</organism>
<proteinExistence type="predicted"/>
<dbReference type="InterPro" id="IPR029058">
    <property type="entry name" value="AB_hydrolase_fold"/>
</dbReference>
<dbReference type="InterPro" id="IPR000073">
    <property type="entry name" value="AB_hydrolase_1"/>
</dbReference>
<dbReference type="Gene3D" id="3.40.50.1820">
    <property type="entry name" value="alpha/beta hydrolase"/>
    <property type="match status" value="1"/>
</dbReference>